<dbReference type="EMBL" id="JABTTQ020001697">
    <property type="protein sequence ID" value="KAK6128784.1"/>
    <property type="molecule type" value="Genomic_DNA"/>
</dbReference>
<feature type="region of interest" description="Disordered" evidence="1">
    <location>
        <begin position="83"/>
        <end position="137"/>
    </location>
</feature>
<organism evidence="3 4">
    <name type="scientific">Rehmannia glutinosa</name>
    <name type="common">Chinese foxglove</name>
    <dbReference type="NCBI Taxonomy" id="99300"/>
    <lineage>
        <taxon>Eukaryota</taxon>
        <taxon>Viridiplantae</taxon>
        <taxon>Streptophyta</taxon>
        <taxon>Embryophyta</taxon>
        <taxon>Tracheophyta</taxon>
        <taxon>Spermatophyta</taxon>
        <taxon>Magnoliopsida</taxon>
        <taxon>eudicotyledons</taxon>
        <taxon>Gunneridae</taxon>
        <taxon>Pentapetalae</taxon>
        <taxon>asterids</taxon>
        <taxon>lamiids</taxon>
        <taxon>Lamiales</taxon>
        <taxon>Orobanchaceae</taxon>
        <taxon>Rehmannieae</taxon>
        <taxon>Rehmannia</taxon>
    </lineage>
</organism>
<gene>
    <name evidence="3" type="ORF">DH2020_037490</name>
</gene>
<feature type="region of interest" description="Disordered" evidence="1">
    <location>
        <begin position="283"/>
        <end position="306"/>
    </location>
</feature>
<evidence type="ECO:0000313" key="4">
    <source>
        <dbReference type="Proteomes" id="UP001318860"/>
    </source>
</evidence>
<reference evidence="3 4" key="1">
    <citation type="journal article" date="2021" name="Comput. Struct. Biotechnol. J.">
        <title>De novo genome assembly of the potent medicinal plant Rehmannia glutinosa using nanopore technology.</title>
        <authorList>
            <person name="Ma L."/>
            <person name="Dong C."/>
            <person name="Song C."/>
            <person name="Wang X."/>
            <person name="Zheng X."/>
            <person name="Niu Y."/>
            <person name="Chen S."/>
            <person name="Feng W."/>
        </authorList>
    </citation>
    <scope>NUCLEOTIDE SEQUENCE [LARGE SCALE GENOMIC DNA]</scope>
    <source>
        <strain evidence="3">DH-2019</strain>
    </source>
</reference>
<keyword evidence="4" id="KW-1185">Reference proteome</keyword>
<dbReference type="PANTHER" id="PTHR23272:SF161">
    <property type="entry name" value="ZINC FINGER BED DOMAIN-CONTAINING PROTEIN RICESLEEPER 1-LIKE"/>
    <property type="match status" value="1"/>
</dbReference>
<feature type="domain" description="hAT-like transposase RNase-H fold" evidence="2">
    <location>
        <begin position="171"/>
        <end position="274"/>
    </location>
</feature>
<proteinExistence type="predicted"/>
<sequence length="353" mass="40995">MVEEPRRNEGVRLCKESHRCKHSKEFKRLLIGRAFVHIVKGNLYPYLLEGKYQQRKYLGSDWIMWGNYMRGISTDDAKLCMESTRGDTTGSRTRNPDLCPPLSTSLDEMETNENEMEDLETTKEGQSERPKKIRNGGAHGDIGLPTKYDWIVVEKFVTVLRYFYELTLRVSGSLFVTSNTFLDEIHEVNEHLNNWLKSDDDDLVDMTSRMKSKFDKYWGSIEKFNMMLYIGFMLDPRHKFGFLQYYLKNMYGSERGDQVSKLARNVLYEVFAEYKKMYSSVTSSTSLPSSTLNVGQESGSRRDPTNAIDKKMRIQELITGIGASSHLKISLIWSYPHYWRLTFGLLDLSFGLE</sequence>
<evidence type="ECO:0000259" key="2">
    <source>
        <dbReference type="Pfam" id="PF14372"/>
    </source>
</evidence>
<feature type="compositionally biased region" description="Acidic residues" evidence="1">
    <location>
        <begin position="107"/>
        <end position="119"/>
    </location>
</feature>
<accession>A0ABR0V1D1</accession>
<evidence type="ECO:0000256" key="1">
    <source>
        <dbReference type="SAM" id="MobiDB-lite"/>
    </source>
</evidence>
<dbReference type="Proteomes" id="UP001318860">
    <property type="component" value="Unassembled WGS sequence"/>
</dbReference>
<dbReference type="InterPro" id="IPR012337">
    <property type="entry name" value="RNaseH-like_sf"/>
</dbReference>
<dbReference type="SUPFAM" id="SSF53098">
    <property type="entry name" value="Ribonuclease H-like"/>
    <property type="match status" value="1"/>
</dbReference>
<evidence type="ECO:0000313" key="3">
    <source>
        <dbReference type="EMBL" id="KAK6128784.1"/>
    </source>
</evidence>
<dbReference type="PANTHER" id="PTHR23272">
    <property type="entry name" value="BED FINGER-RELATED"/>
    <property type="match status" value="1"/>
</dbReference>
<dbReference type="Pfam" id="PF14372">
    <property type="entry name" value="hAT-like_RNase-H"/>
    <property type="match status" value="1"/>
</dbReference>
<name>A0ABR0V1D1_REHGL</name>
<dbReference type="InterPro" id="IPR025525">
    <property type="entry name" value="hAT-like_transposase_RNase-H"/>
</dbReference>
<protein>
    <recommendedName>
        <fullName evidence="2">hAT-like transposase RNase-H fold domain-containing protein</fullName>
    </recommendedName>
</protein>
<comment type="caution">
    <text evidence="3">The sequence shown here is derived from an EMBL/GenBank/DDBJ whole genome shotgun (WGS) entry which is preliminary data.</text>
</comment>
<feature type="compositionally biased region" description="Basic and acidic residues" evidence="1">
    <location>
        <begin position="120"/>
        <end position="130"/>
    </location>
</feature>